<accession>A0ABV9RLJ8</accession>
<dbReference type="Proteomes" id="UP001595909">
    <property type="component" value="Unassembled WGS sequence"/>
</dbReference>
<organism evidence="1 2">
    <name type="scientific">Actinomycetospora chibensis</name>
    <dbReference type="NCBI Taxonomy" id="663606"/>
    <lineage>
        <taxon>Bacteria</taxon>
        <taxon>Bacillati</taxon>
        <taxon>Actinomycetota</taxon>
        <taxon>Actinomycetes</taxon>
        <taxon>Pseudonocardiales</taxon>
        <taxon>Pseudonocardiaceae</taxon>
        <taxon>Actinomycetospora</taxon>
    </lineage>
</organism>
<evidence type="ECO:0000313" key="2">
    <source>
        <dbReference type="Proteomes" id="UP001595909"/>
    </source>
</evidence>
<comment type="caution">
    <text evidence="1">The sequence shown here is derived from an EMBL/GenBank/DDBJ whole genome shotgun (WGS) entry which is preliminary data.</text>
</comment>
<proteinExistence type="predicted"/>
<evidence type="ECO:0000313" key="1">
    <source>
        <dbReference type="EMBL" id="MFC4834201.1"/>
    </source>
</evidence>
<gene>
    <name evidence="1" type="ORF">ACFPEL_17425</name>
</gene>
<dbReference type="RefSeq" id="WP_345332727.1">
    <property type="nucleotide sequence ID" value="NZ_BAABHN010000038.1"/>
</dbReference>
<name>A0ABV9RLJ8_9PSEU</name>
<dbReference type="EMBL" id="JBHSIM010000038">
    <property type="protein sequence ID" value="MFC4834201.1"/>
    <property type="molecule type" value="Genomic_DNA"/>
</dbReference>
<sequence length="175" mass="19417">MTLRDALRTVRRFGERRCQQGDAFTETCDLDGAFFYETGAARVGIRLWGNDDEWAISVFSAARMNMAPTLELYRFISRWRTTSGTGAPYVVEDGGRAAVMCERGYQSSQLASDTTGWRLIASTIDLVGESALPIARALDRADGVPFTARGEVGLELLHGWWEIDEEAVTRALRAT</sequence>
<reference evidence="2" key="1">
    <citation type="journal article" date="2019" name="Int. J. Syst. Evol. Microbiol.">
        <title>The Global Catalogue of Microorganisms (GCM) 10K type strain sequencing project: providing services to taxonomists for standard genome sequencing and annotation.</title>
        <authorList>
            <consortium name="The Broad Institute Genomics Platform"/>
            <consortium name="The Broad Institute Genome Sequencing Center for Infectious Disease"/>
            <person name="Wu L."/>
            <person name="Ma J."/>
        </authorList>
    </citation>
    <scope>NUCLEOTIDE SEQUENCE [LARGE SCALE GENOMIC DNA]</scope>
    <source>
        <strain evidence="2">CCUG 50347</strain>
    </source>
</reference>
<keyword evidence="2" id="KW-1185">Reference proteome</keyword>
<protein>
    <submittedName>
        <fullName evidence="1">Uncharacterized protein</fullName>
    </submittedName>
</protein>